<accession>A0A183UZ20</accession>
<evidence type="ECO:0000313" key="4">
    <source>
        <dbReference type="WBParaSite" id="TCNE_0001374001-mRNA-1"/>
    </source>
</evidence>
<dbReference type="WBParaSite" id="TCNE_0001374001-mRNA-1">
    <property type="protein sequence ID" value="TCNE_0001374001-mRNA-1"/>
    <property type="gene ID" value="TCNE_0001374001"/>
</dbReference>
<proteinExistence type="predicted"/>
<gene>
    <name evidence="2" type="ORF">TCNE_LOCUS13740</name>
</gene>
<keyword evidence="3" id="KW-1185">Reference proteome</keyword>
<dbReference type="Proteomes" id="UP000050794">
    <property type="component" value="Unassembled WGS sequence"/>
</dbReference>
<evidence type="ECO:0000313" key="2">
    <source>
        <dbReference type="EMBL" id="VDM45061.1"/>
    </source>
</evidence>
<reference evidence="2 3" key="2">
    <citation type="submission" date="2018-11" db="EMBL/GenBank/DDBJ databases">
        <authorList>
            <consortium name="Pathogen Informatics"/>
        </authorList>
    </citation>
    <scope>NUCLEOTIDE SEQUENCE [LARGE SCALE GENOMIC DNA]</scope>
</reference>
<name>A0A183UZ20_TOXCA</name>
<evidence type="ECO:0000256" key="1">
    <source>
        <dbReference type="SAM" id="MobiDB-lite"/>
    </source>
</evidence>
<dbReference type="EMBL" id="UYWY01021874">
    <property type="protein sequence ID" value="VDM45061.1"/>
    <property type="molecule type" value="Genomic_DNA"/>
</dbReference>
<feature type="compositionally biased region" description="Polar residues" evidence="1">
    <location>
        <begin position="102"/>
        <end position="111"/>
    </location>
</feature>
<feature type="region of interest" description="Disordered" evidence="1">
    <location>
        <begin position="74"/>
        <end position="112"/>
    </location>
</feature>
<evidence type="ECO:0000313" key="3">
    <source>
        <dbReference type="Proteomes" id="UP000050794"/>
    </source>
</evidence>
<protein>
    <submittedName>
        <fullName evidence="4">EKA-like protein</fullName>
    </submittedName>
</protein>
<sequence length="143" mass="15612">MPKEIKEEAVKRSRLKSRCQKTRALRNPRWKVIFDQSGLAVVLGKALPVNEVATPRHTPLKAALPYSRPPALSAEAINLSADRHGSGSQEEKGRRSTEKQGTETGLVSKSQKGVERGVVAVRDLPSVCHAQAHASFIQISARI</sequence>
<organism evidence="3 4">
    <name type="scientific">Toxocara canis</name>
    <name type="common">Canine roundworm</name>
    <dbReference type="NCBI Taxonomy" id="6265"/>
    <lineage>
        <taxon>Eukaryota</taxon>
        <taxon>Metazoa</taxon>
        <taxon>Ecdysozoa</taxon>
        <taxon>Nematoda</taxon>
        <taxon>Chromadorea</taxon>
        <taxon>Rhabditida</taxon>
        <taxon>Spirurina</taxon>
        <taxon>Ascaridomorpha</taxon>
        <taxon>Ascaridoidea</taxon>
        <taxon>Toxocaridae</taxon>
        <taxon>Toxocara</taxon>
    </lineage>
</organism>
<reference evidence="4" key="1">
    <citation type="submission" date="2016-06" db="UniProtKB">
        <authorList>
            <consortium name="WormBaseParasite"/>
        </authorList>
    </citation>
    <scope>IDENTIFICATION</scope>
</reference>
<dbReference type="AlphaFoldDB" id="A0A183UZ20"/>
<feature type="compositionally biased region" description="Basic and acidic residues" evidence="1">
    <location>
        <begin position="81"/>
        <end position="101"/>
    </location>
</feature>